<reference evidence="1 2" key="1">
    <citation type="journal article" date="2022" name="bioRxiv">
        <title>The genome of the oomycete Peronosclerospora sorghi, a cosmopolitan pathogen of maize and sorghum, is inflated with dispersed pseudogenes.</title>
        <authorList>
            <person name="Fletcher K."/>
            <person name="Martin F."/>
            <person name="Isakeit T."/>
            <person name="Cavanaugh K."/>
            <person name="Magill C."/>
            <person name="Michelmore R."/>
        </authorList>
    </citation>
    <scope>NUCLEOTIDE SEQUENCE [LARGE SCALE GENOMIC DNA]</scope>
    <source>
        <strain evidence="1">P6</strain>
    </source>
</reference>
<keyword evidence="2" id="KW-1185">Reference proteome</keyword>
<dbReference type="EMBL" id="CM047586">
    <property type="protein sequence ID" value="KAI9909606.1"/>
    <property type="molecule type" value="Genomic_DNA"/>
</dbReference>
<comment type="caution">
    <text evidence="1">The sequence shown here is derived from an EMBL/GenBank/DDBJ whole genome shotgun (WGS) entry which is preliminary data.</text>
</comment>
<organism evidence="1 2">
    <name type="scientific">Peronosclerospora sorghi</name>
    <dbReference type="NCBI Taxonomy" id="230839"/>
    <lineage>
        <taxon>Eukaryota</taxon>
        <taxon>Sar</taxon>
        <taxon>Stramenopiles</taxon>
        <taxon>Oomycota</taxon>
        <taxon>Peronosporomycetes</taxon>
        <taxon>Peronosporales</taxon>
        <taxon>Peronosporaceae</taxon>
        <taxon>Peronosclerospora</taxon>
    </lineage>
</organism>
<evidence type="ECO:0000313" key="1">
    <source>
        <dbReference type="EMBL" id="KAI9909606.1"/>
    </source>
</evidence>
<accession>A0ACC0VVX1</accession>
<gene>
    <name evidence="1" type="ORF">PsorP6_015145</name>
</gene>
<proteinExistence type="predicted"/>
<evidence type="ECO:0000313" key="2">
    <source>
        <dbReference type="Proteomes" id="UP001163321"/>
    </source>
</evidence>
<dbReference type="Proteomes" id="UP001163321">
    <property type="component" value="Chromosome 7"/>
</dbReference>
<name>A0ACC0VVX1_9STRA</name>
<protein>
    <submittedName>
        <fullName evidence="1">Uncharacterized protein</fullName>
    </submittedName>
</protein>
<sequence length="170" mass="19589">MTREHMAKNYFRLKSSNFLNVAWALTKREKFKRSNLIIRAYTTFSVHPKVVQRKMIVLAVRGSDHDPDNILTGAAVLSGNDVQDLEPHEQNTTKYWKYLPFYPLILMKALTFLLVAVTAFGVSNLLISQEPSAENASDEQTWKTFVQYGHEYQKPYRNDADNSEVPTHSH</sequence>